<name>A0A0G0KTK0_9BACT</name>
<organism evidence="2 3">
    <name type="scientific">Candidatus Woesebacteria bacterium GW2011_GWA1_38_8</name>
    <dbReference type="NCBI Taxonomy" id="1618547"/>
    <lineage>
        <taxon>Bacteria</taxon>
        <taxon>Candidatus Woeseibacteriota</taxon>
    </lineage>
</organism>
<dbReference type="PANTHER" id="PTHR42966">
    <property type="entry name" value="N-ACETYLNEURAMINATE SYNTHASE"/>
    <property type="match status" value="1"/>
</dbReference>
<proteinExistence type="predicted"/>
<dbReference type="Pfam" id="PF03102">
    <property type="entry name" value="NeuB"/>
    <property type="match status" value="1"/>
</dbReference>
<dbReference type="SUPFAM" id="SSF51569">
    <property type="entry name" value="Aldolase"/>
    <property type="match status" value="1"/>
</dbReference>
<protein>
    <submittedName>
        <fullName evidence="2">N-acylneuraminate-9-phosphate synthase</fullName>
    </submittedName>
</protein>
<comment type="caution">
    <text evidence="2">The sequence shown here is derived from an EMBL/GenBank/DDBJ whole genome shotgun (WGS) entry which is preliminary data.</text>
</comment>
<feature type="domain" description="PseI/NeuA/B-like" evidence="1">
    <location>
        <begin position="60"/>
        <end position="179"/>
    </location>
</feature>
<evidence type="ECO:0000313" key="3">
    <source>
        <dbReference type="Proteomes" id="UP000034710"/>
    </source>
</evidence>
<dbReference type="InterPro" id="IPR013132">
    <property type="entry name" value="PseI/NeuA/B-like_N"/>
</dbReference>
<dbReference type="PANTHER" id="PTHR42966:SF3">
    <property type="entry name" value="BLR5971 PROTEIN"/>
    <property type="match status" value="1"/>
</dbReference>
<dbReference type="EMBL" id="LBVJ01000030">
    <property type="protein sequence ID" value="KKQ83008.1"/>
    <property type="molecule type" value="Genomic_DNA"/>
</dbReference>
<dbReference type="GO" id="GO:0016051">
    <property type="term" value="P:carbohydrate biosynthetic process"/>
    <property type="evidence" value="ECO:0007669"/>
    <property type="project" value="InterPro"/>
</dbReference>
<dbReference type="Proteomes" id="UP000034710">
    <property type="component" value="Unassembled WGS sequence"/>
</dbReference>
<dbReference type="Gene3D" id="3.20.20.70">
    <property type="entry name" value="Aldolase class I"/>
    <property type="match status" value="1"/>
</dbReference>
<dbReference type="GO" id="GO:0047444">
    <property type="term" value="F:N-acylneuraminate-9-phosphate synthase activity"/>
    <property type="evidence" value="ECO:0007669"/>
    <property type="project" value="TreeGrafter"/>
</dbReference>
<evidence type="ECO:0000313" key="2">
    <source>
        <dbReference type="EMBL" id="KKQ83008.1"/>
    </source>
</evidence>
<dbReference type="InterPro" id="IPR013785">
    <property type="entry name" value="Aldolase_TIM"/>
</dbReference>
<dbReference type="AlphaFoldDB" id="A0A0G0KTK0"/>
<accession>A0A0G0KTK0</accession>
<sequence>MNIFQTKSSKLHGTNYKEIVKHAKAEFAIVEHKSKRKPYIRSAYFNKQKVFFDFFWMHLFQKREPDLAVPEAQKSVIRDTPWGKMTYLDYKKRIEFGKVEYDYIDKYCKEKPIDWTASVWDVPSLKFILNYNVPFIKIPSAKLTDVELLTEAAKSGVPLVVSTGMSTMEEAQEAITKLNGSIVKTNCEL</sequence>
<reference evidence="2 3" key="1">
    <citation type="journal article" date="2015" name="Nature">
        <title>rRNA introns, odd ribosomes, and small enigmatic genomes across a large radiation of phyla.</title>
        <authorList>
            <person name="Brown C.T."/>
            <person name="Hug L.A."/>
            <person name="Thomas B.C."/>
            <person name="Sharon I."/>
            <person name="Castelle C.J."/>
            <person name="Singh A."/>
            <person name="Wilkins M.J."/>
            <person name="Williams K.H."/>
            <person name="Banfield J.F."/>
        </authorList>
    </citation>
    <scope>NUCLEOTIDE SEQUENCE [LARGE SCALE GENOMIC DNA]</scope>
</reference>
<dbReference type="InterPro" id="IPR051690">
    <property type="entry name" value="PseI-like"/>
</dbReference>
<gene>
    <name evidence="2" type="ORF">UT06_C0030G0012</name>
</gene>
<evidence type="ECO:0000259" key="1">
    <source>
        <dbReference type="Pfam" id="PF03102"/>
    </source>
</evidence>